<evidence type="ECO:0000313" key="2">
    <source>
        <dbReference type="EMBL" id="PWN33848.1"/>
    </source>
</evidence>
<dbReference type="STRING" id="1280837.A0A316V9V8"/>
<dbReference type="Proteomes" id="UP000245771">
    <property type="component" value="Unassembled WGS sequence"/>
</dbReference>
<dbReference type="OrthoDB" id="2153661at2759"/>
<dbReference type="PANTHER" id="PTHR11362:SF82">
    <property type="entry name" value="PHOSPHATIDYLETHANOLAMINE-BINDING PROTEIN 4"/>
    <property type="match status" value="1"/>
</dbReference>
<organism evidence="2 3">
    <name type="scientific">Meira miltonrushii</name>
    <dbReference type="NCBI Taxonomy" id="1280837"/>
    <lineage>
        <taxon>Eukaryota</taxon>
        <taxon>Fungi</taxon>
        <taxon>Dikarya</taxon>
        <taxon>Basidiomycota</taxon>
        <taxon>Ustilaginomycotina</taxon>
        <taxon>Exobasidiomycetes</taxon>
        <taxon>Exobasidiales</taxon>
        <taxon>Brachybasidiaceae</taxon>
        <taxon>Meira</taxon>
    </lineage>
</organism>
<sequence length="341" mass="38138">MNRQAIRQLATVSSTAPSASSSNSSTSPTSWKLPIEPGIEPAYDEAIKLINEQSSLLQQQLASLKSEVEKAPLHSPERALAEANLHATSIISQINDPEVRWRFKMDKNVPLSNPVFAHLREKSWRDKSLPRLLERARLMRVVPDAISDLTPTADVQVAFGEGSGIHDHGGEAGDVTVGCFVDANKSMKEPTITVTPFHTEECLYTLALVDLDAPDVENDRLSTYAHWLVHNVPLSVTKTQVQIKPEQIALSYIPPHPQNGTKYHRYGLLLFKQDESKAITPAQGIERKAHSVRDLVEEHKLHPCGLHFWRAQWSQESRKSISKVYKDILQVKEPIFTSELA</sequence>
<dbReference type="InParanoid" id="A0A316V9V8"/>
<dbReference type="CDD" id="cd00866">
    <property type="entry name" value="PEBP_euk"/>
    <property type="match status" value="1"/>
</dbReference>
<keyword evidence="3" id="KW-1185">Reference proteome</keyword>
<dbReference type="Gene3D" id="1.20.58.1180">
    <property type="match status" value="1"/>
</dbReference>
<feature type="region of interest" description="Disordered" evidence="1">
    <location>
        <begin position="1"/>
        <end position="35"/>
    </location>
</feature>
<dbReference type="EMBL" id="KZ819604">
    <property type="protein sequence ID" value="PWN33848.1"/>
    <property type="molecule type" value="Genomic_DNA"/>
</dbReference>
<reference evidence="2 3" key="1">
    <citation type="journal article" date="2018" name="Mol. Biol. Evol.">
        <title>Broad Genomic Sampling Reveals a Smut Pathogenic Ancestry of the Fungal Clade Ustilaginomycotina.</title>
        <authorList>
            <person name="Kijpornyongpan T."/>
            <person name="Mondo S.J."/>
            <person name="Barry K."/>
            <person name="Sandor L."/>
            <person name="Lee J."/>
            <person name="Lipzen A."/>
            <person name="Pangilinan J."/>
            <person name="LaButti K."/>
            <person name="Hainaut M."/>
            <person name="Henrissat B."/>
            <person name="Grigoriev I.V."/>
            <person name="Spatafora J.W."/>
            <person name="Aime M.C."/>
        </authorList>
    </citation>
    <scope>NUCLEOTIDE SEQUENCE [LARGE SCALE GENOMIC DNA]</scope>
    <source>
        <strain evidence="2 3">MCA 3882</strain>
    </source>
</reference>
<evidence type="ECO:0000256" key="1">
    <source>
        <dbReference type="SAM" id="MobiDB-lite"/>
    </source>
</evidence>
<evidence type="ECO:0000313" key="3">
    <source>
        <dbReference type="Proteomes" id="UP000245771"/>
    </source>
</evidence>
<dbReference type="PANTHER" id="PTHR11362">
    <property type="entry name" value="PHOSPHATIDYLETHANOLAMINE-BINDING PROTEIN"/>
    <property type="match status" value="1"/>
</dbReference>
<dbReference type="AlphaFoldDB" id="A0A316V9V8"/>
<dbReference type="Gene3D" id="3.90.280.10">
    <property type="entry name" value="PEBP-like"/>
    <property type="match status" value="1"/>
</dbReference>
<dbReference type="RefSeq" id="XP_025354150.1">
    <property type="nucleotide sequence ID" value="XM_025496622.1"/>
</dbReference>
<dbReference type="InterPro" id="IPR036610">
    <property type="entry name" value="PEBP-like_sf"/>
</dbReference>
<dbReference type="Pfam" id="PF01161">
    <property type="entry name" value="PBP"/>
    <property type="match status" value="1"/>
</dbReference>
<gene>
    <name evidence="2" type="ORF">FA14DRAFT_124121</name>
</gene>
<feature type="compositionally biased region" description="Low complexity" evidence="1">
    <location>
        <begin position="13"/>
        <end position="30"/>
    </location>
</feature>
<proteinExistence type="predicted"/>
<dbReference type="SUPFAM" id="SSF49777">
    <property type="entry name" value="PEBP-like"/>
    <property type="match status" value="1"/>
</dbReference>
<dbReference type="FunCoup" id="A0A316V9V8">
    <property type="interactions" value="10"/>
</dbReference>
<dbReference type="InterPro" id="IPR035810">
    <property type="entry name" value="PEBP_euk"/>
</dbReference>
<protein>
    <submittedName>
        <fullName evidence="2">PEBP-like protein</fullName>
    </submittedName>
</protein>
<name>A0A316V9V8_9BASI</name>
<accession>A0A316V9V8</accession>
<dbReference type="InterPro" id="IPR008914">
    <property type="entry name" value="PEBP"/>
</dbReference>
<dbReference type="GeneID" id="37018403"/>